<feature type="transmembrane region" description="Helical" evidence="1">
    <location>
        <begin position="227"/>
        <end position="247"/>
    </location>
</feature>
<keyword evidence="1" id="KW-0472">Membrane</keyword>
<dbReference type="InterPro" id="IPR052734">
    <property type="entry name" value="Nod_factor_acetyltransferase"/>
</dbReference>
<evidence type="ECO:0000313" key="3">
    <source>
        <dbReference type="EMBL" id="MFC0687607.1"/>
    </source>
</evidence>
<feature type="transmembrane region" description="Helical" evidence="1">
    <location>
        <begin position="196"/>
        <end position="215"/>
    </location>
</feature>
<evidence type="ECO:0000256" key="1">
    <source>
        <dbReference type="SAM" id="Phobius"/>
    </source>
</evidence>
<keyword evidence="1" id="KW-0812">Transmembrane</keyword>
<comment type="caution">
    <text evidence="3">The sequence shown here is derived from an EMBL/GenBank/DDBJ whole genome shotgun (WGS) entry which is preliminary data.</text>
</comment>
<keyword evidence="3" id="KW-0808">Transferase</keyword>
<proteinExistence type="predicted"/>
<accession>A0ABV6SEB3</accession>
<dbReference type="Proteomes" id="UP001589858">
    <property type="component" value="Unassembled WGS sequence"/>
</dbReference>
<feature type="transmembrane region" description="Helical" evidence="1">
    <location>
        <begin position="259"/>
        <end position="280"/>
    </location>
</feature>
<keyword evidence="4" id="KW-1185">Reference proteome</keyword>
<feature type="transmembrane region" description="Helical" evidence="1">
    <location>
        <begin position="116"/>
        <end position="137"/>
    </location>
</feature>
<reference evidence="3 4" key="1">
    <citation type="submission" date="2024-09" db="EMBL/GenBank/DDBJ databases">
        <authorList>
            <person name="Sun Q."/>
            <person name="Mori K."/>
        </authorList>
    </citation>
    <scope>NUCLEOTIDE SEQUENCE [LARGE SCALE GENOMIC DNA]</scope>
    <source>
        <strain evidence="3 4">CICC 11035S</strain>
    </source>
</reference>
<feature type="transmembrane region" description="Helical" evidence="1">
    <location>
        <begin position="74"/>
        <end position="96"/>
    </location>
</feature>
<name>A0ABV6SEB3_9SPHN</name>
<evidence type="ECO:0000259" key="2">
    <source>
        <dbReference type="Pfam" id="PF01757"/>
    </source>
</evidence>
<feature type="non-terminal residue" evidence="3">
    <location>
        <position position="1"/>
    </location>
</feature>
<keyword evidence="3" id="KW-0012">Acyltransferase</keyword>
<protein>
    <submittedName>
        <fullName evidence="3">Acyltransferase family protein</fullName>
    </submittedName>
</protein>
<sequence>QLPQSRCNPQMATELCQQDLGHVFRGLHDAGIFADERTFRLFDDAIYMFHMPAFFLISGLLFRTREWSSFASRSAWNIVLPYFLWGAVVISLQIALSSAANADATWGNLLWLPIKPYSIFWFLYALLLIQIVAQLVLPYKHGAWLLLGFGVVAALAEQSVLPKGLGALNSASTFLVYFAIGHILSKAAKTNQGSAWGATASLIAFVCIDLTAIALEVPVEGLAGRCIGLVLAMLFVGIFIFTPQLRAWRAFRKIGEDTIAIYCLHTIFTAGTRVVLVKAGVSSLPLHVMAAFAAGLIGPLVAFEIARRMGITKYLGFGATPVARKSGETTTSTIVEPAVVTSPSSQIGGD</sequence>
<evidence type="ECO:0000313" key="4">
    <source>
        <dbReference type="Proteomes" id="UP001589858"/>
    </source>
</evidence>
<dbReference type="InterPro" id="IPR002656">
    <property type="entry name" value="Acyl_transf_3_dom"/>
</dbReference>
<dbReference type="PANTHER" id="PTHR37312">
    <property type="entry name" value="MEMBRANE-BOUND ACYLTRANSFERASE YKRP-RELATED"/>
    <property type="match status" value="1"/>
</dbReference>
<dbReference type="Pfam" id="PF01757">
    <property type="entry name" value="Acyl_transf_3"/>
    <property type="match status" value="1"/>
</dbReference>
<dbReference type="RefSeq" id="WP_379489447.1">
    <property type="nucleotide sequence ID" value="NZ_JBHLTM010000088.1"/>
</dbReference>
<feature type="transmembrane region" description="Helical" evidence="1">
    <location>
        <begin position="45"/>
        <end position="62"/>
    </location>
</feature>
<keyword evidence="1" id="KW-1133">Transmembrane helix</keyword>
<feature type="domain" description="Acyltransferase 3" evidence="2">
    <location>
        <begin position="22"/>
        <end position="302"/>
    </location>
</feature>
<dbReference type="EMBL" id="JBHLTM010000088">
    <property type="protein sequence ID" value="MFC0687607.1"/>
    <property type="molecule type" value="Genomic_DNA"/>
</dbReference>
<dbReference type="GO" id="GO:0016746">
    <property type="term" value="F:acyltransferase activity"/>
    <property type="evidence" value="ECO:0007669"/>
    <property type="project" value="UniProtKB-KW"/>
</dbReference>
<organism evidence="3 4">
    <name type="scientific">Novosphingobium clariflavum</name>
    <dbReference type="NCBI Taxonomy" id="2029884"/>
    <lineage>
        <taxon>Bacteria</taxon>
        <taxon>Pseudomonadati</taxon>
        <taxon>Pseudomonadota</taxon>
        <taxon>Alphaproteobacteria</taxon>
        <taxon>Sphingomonadales</taxon>
        <taxon>Sphingomonadaceae</taxon>
        <taxon>Novosphingobium</taxon>
    </lineage>
</organism>
<feature type="transmembrane region" description="Helical" evidence="1">
    <location>
        <begin position="167"/>
        <end position="184"/>
    </location>
</feature>
<gene>
    <name evidence="3" type="ORF">ACFFF8_23740</name>
</gene>
<dbReference type="PANTHER" id="PTHR37312:SF1">
    <property type="entry name" value="MEMBRANE-BOUND ACYLTRANSFERASE YKRP-RELATED"/>
    <property type="match status" value="1"/>
</dbReference>
<feature type="transmembrane region" description="Helical" evidence="1">
    <location>
        <begin position="286"/>
        <end position="306"/>
    </location>
</feature>